<dbReference type="Pfam" id="PF09820">
    <property type="entry name" value="AAA-ATPase_like"/>
    <property type="match status" value="1"/>
</dbReference>
<accession>A0A850SW41</accession>
<dbReference type="SUPFAM" id="SSF52540">
    <property type="entry name" value="P-loop containing nucleoside triphosphate hydrolases"/>
    <property type="match status" value="1"/>
</dbReference>
<evidence type="ECO:0000313" key="3">
    <source>
        <dbReference type="Proteomes" id="UP000553343"/>
    </source>
</evidence>
<feature type="domain" description="AAA-ATPase-like" evidence="1">
    <location>
        <begin position="5"/>
        <end position="201"/>
    </location>
</feature>
<dbReference type="EMBL" id="JACADJ010000038">
    <property type="protein sequence ID" value="NWH05554.1"/>
    <property type="molecule type" value="Genomic_DNA"/>
</dbReference>
<dbReference type="InterPro" id="IPR018631">
    <property type="entry name" value="AAA-ATPase-like_dom"/>
</dbReference>
<evidence type="ECO:0000259" key="1">
    <source>
        <dbReference type="Pfam" id="PF09820"/>
    </source>
</evidence>
<dbReference type="PANTHER" id="PTHR34825:SF1">
    <property type="entry name" value="AAA-ATPASE-LIKE DOMAIN-CONTAINING PROTEIN"/>
    <property type="match status" value="1"/>
</dbReference>
<dbReference type="Proteomes" id="UP000553343">
    <property type="component" value="Unassembled WGS sequence"/>
</dbReference>
<name>A0A850SW41_9BACT</name>
<evidence type="ECO:0000313" key="2">
    <source>
        <dbReference type="EMBL" id="NWH05554.1"/>
    </source>
</evidence>
<dbReference type="InterPro" id="IPR012547">
    <property type="entry name" value="PDDEXK_9"/>
</dbReference>
<gene>
    <name evidence="2" type="ORF">HXW94_11230</name>
</gene>
<sequence length="510" mass="59663">MKKLPIGIDSFKEIITDNHCYVDKTKLIHQLVKQGKYYFLSRPRRFGKSLLIDTIYHAFQGNKALFNGLFLENNWNWDKKHPVIHIDLAESVMKSPDRLEQRLHRILAMHAAQAGLTLNCSHVDDCFEELIQKLHHKNKHRVVVLVDEYDKPILDNITTPETALEIRESLRNFYSVLKAQRNHLRFVMLTGVSKFSKVSLFSGLNNLKDITLDKRYGAICGYTQNELESTFHEYMKGLDSEKIKKWYNGYNFLAEPVYNPFDVLLYLDEGQFHPYWFETGTPTFLIRLIREAKLCSGTFEGMKISHRFLGSFDVNNIKPQPLLFQTGYLTIKALNHDSGGVYYTLGFPNHEVRYAFNDALLAELTQADAEQDDTKLALSDALNTNNLDRLKQIFHTFFASIPYDWYRKNDMAGYEGYYCSIVYSYFTAQGLQVSTEDATNHGRIDMTVHFNDRIYIIEFKVNELTKSDRALAQIKEKRYYEKYTGKEIYLIGIEFSKKNRNITRFEWEKM</sequence>
<reference evidence="2 3" key="1">
    <citation type="submission" date="2020-06" db="EMBL/GenBank/DDBJ databases">
        <title>High-quality draft genome of sulfate reducer Desulfobacter latus type strain AcrS2 isolated from marine sediment.</title>
        <authorList>
            <person name="Hoppe M."/>
            <person name="Larsen C.K."/>
            <person name="Marshall I.P.G."/>
            <person name="Schramm A."/>
            <person name="Marietou A.G."/>
        </authorList>
    </citation>
    <scope>NUCLEOTIDE SEQUENCE [LARGE SCALE GENOMIC DNA]</scope>
    <source>
        <strain evidence="2 3">AcRS2</strain>
    </source>
</reference>
<dbReference type="Gene3D" id="3.40.50.300">
    <property type="entry name" value="P-loop containing nucleotide triphosphate hydrolases"/>
    <property type="match status" value="1"/>
</dbReference>
<dbReference type="InterPro" id="IPR027417">
    <property type="entry name" value="P-loop_NTPase"/>
</dbReference>
<dbReference type="Pfam" id="PF08011">
    <property type="entry name" value="PDDEXK_9"/>
    <property type="match status" value="1"/>
</dbReference>
<dbReference type="RefSeq" id="WP_178367010.1">
    <property type="nucleotide sequence ID" value="NZ_JACADJ010000038.1"/>
</dbReference>
<proteinExistence type="predicted"/>
<dbReference type="GO" id="GO:0005524">
    <property type="term" value="F:ATP binding"/>
    <property type="evidence" value="ECO:0007669"/>
    <property type="project" value="UniProtKB-KW"/>
</dbReference>
<protein>
    <submittedName>
        <fullName evidence="2">ATP-binding protein</fullName>
    </submittedName>
</protein>
<dbReference type="AlphaFoldDB" id="A0A850SW41"/>
<keyword evidence="3" id="KW-1185">Reference proteome</keyword>
<organism evidence="2 3">
    <name type="scientific">Desulfobacter latus</name>
    <dbReference type="NCBI Taxonomy" id="2292"/>
    <lineage>
        <taxon>Bacteria</taxon>
        <taxon>Pseudomonadati</taxon>
        <taxon>Thermodesulfobacteriota</taxon>
        <taxon>Desulfobacteria</taxon>
        <taxon>Desulfobacterales</taxon>
        <taxon>Desulfobacteraceae</taxon>
        <taxon>Desulfobacter</taxon>
    </lineage>
</organism>
<dbReference type="PANTHER" id="PTHR34825">
    <property type="entry name" value="CONSERVED PROTEIN, WITH A WEAK D-GALACTARATE DEHYDRATASE/ALTRONATE HYDROLASE DOMAIN"/>
    <property type="match status" value="1"/>
</dbReference>
<comment type="caution">
    <text evidence="2">The sequence shown here is derived from an EMBL/GenBank/DDBJ whole genome shotgun (WGS) entry which is preliminary data.</text>
</comment>
<keyword evidence="2" id="KW-0067">ATP-binding</keyword>
<keyword evidence="2" id="KW-0547">Nucleotide-binding</keyword>